<dbReference type="GeneID" id="25256954"/>
<dbReference type="InterPro" id="IPR001737">
    <property type="entry name" value="KsgA/Erm"/>
</dbReference>
<reference evidence="10" key="2">
    <citation type="submission" date="2013-10" db="EMBL/GenBank/DDBJ databases">
        <authorList>
            <person name="Aslett M."/>
        </authorList>
    </citation>
    <scope>NUCLEOTIDE SEQUENCE [LARGE SCALE GENOMIC DNA]</scope>
    <source>
        <strain evidence="10">Houghton</strain>
    </source>
</reference>
<keyword evidence="2 5" id="KW-0808">Transferase</keyword>
<dbReference type="GO" id="GO:0000179">
    <property type="term" value="F:rRNA (adenine-N6,N6-)-dimethyltransferase activity"/>
    <property type="evidence" value="ECO:0007669"/>
    <property type="project" value="UniProtKB-UniRule"/>
</dbReference>
<feature type="binding site" evidence="5">
    <location>
        <position position="288"/>
    </location>
    <ligand>
        <name>S-adenosyl-L-methionine</name>
        <dbReference type="ChEBI" id="CHEBI:59789"/>
    </ligand>
</feature>
<dbReference type="AlphaFoldDB" id="U6L3L5"/>
<dbReference type="Pfam" id="PF00398">
    <property type="entry name" value="RrnaAD"/>
    <property type="match status" value="1"/>
</dbReference>
<dbReference type="VEuPathDB" id="ToxoDB:ETH_00039565"/>
<evidence type="ECO:0000256" key="3">
    <source>
        <dbReference type="ARBA" id="ARBA00022691"/>
    </source>
</evidence>
<dbReference type="InterPro" id="IPR020598">
    <property type="entry name" value="rRNA_Ade_methylase_Trfase_N"/>
</dbReference>
<evidence type="ECO:0000256" key="5">
    <source>
        <dbReference type="PROSITE-ProRule" id="PRU01026"/>
    </source>
</evidence>
<dbReference type="PANTHER" id="PTHR11727">
    <property type="entry name" value="DIMETHYLADENOSINE TRANSFERASE"/>
    <property type="match status" value="1"/>
</dbReference>
<feature type="signal peptide" evidence="8">
    <location>
        <begin position="1"/>
        <end position="18"/>
    </location>
</feature>
<feature type="region of interest" description="Disordered" evidence="7">
    <location>
        <begin position="23"/>
        <end position="131"/>
    </location>
</feature>
<keyword evidence="1 5" id="KW-0489">Methyltransferase</keyword>
<feature type="binding site" evidence="5">
    <location>
        <position position="196"/>
    </location>
    <ligand>
        <name>S-adenosyl-L-methionine</name>
        <dbReference type="ChEBI" id="CHEBI:59789"/>
    </ligand>
</feature>
<dbReference type="CDD" id="cd02440">
    <property type="entry name" value="AdoMet_MTases"/>
    <property type="match status" value="1"/>
</dbReference>
<dbReference type="Proteomes" id="UP000030747">
    <property type="component" value="Unassembled WGS sequence"/>
</dbReference>
<evidence type="ECO:0000313" key="11">
    <source>
        <dbReference type="Proteomes" id="UP000030747"/>
    </source>
</evidence>
<feature type="binding site" evidence="5">
    <location>
        <position position="309"/>
    </location>
    <ligand>
        <name>S-adenosyl-L-methionine</name>
        <dbReference type="ChEBI" id="CHEBI:59789"/>
    </ligand>
</feature>
<keyword evidence="4 5" id="KW-0694">RNA-binding</keyword>
<accession>U6L3L5</accession>
<feature type="chain" id="PRO_5004672137" description="rRNA adenine N(6)-methyltransferase" evidence="8">
    <location>
        <begin position="19"/>
        <end position="396"/>
    </location>
</feature>
<feature type="binding site" evidence="5">
    <location>
        <position position="266"/>
    </location>
    <ligand>
        <name>S-adenosyl-L-methionine</name>
        <dbReference type="ChEBI" id="CHEBI:59789"/>
    </ligand>
</feature>
<evidence type="ECO:0000256" key="2">
    <source>
        <dbReference type="ARBA" id="ARBA00022679"/>
    </source>
</evidence>
<dbReference type="OrthoDB" id="347944at2759"/>
<dbReference type="PROSITE" id="PS51689">
    <property type="entry name" value="SAM_RNA_A_N6_MT"/>
    <property type="match status" value="1"/>
</dbReference>
<evidence type="ECO:0000256" key="1">
    <source>
        <dbReference type="ARBA" id="ARBA00022603"/>
    </source>
</evidence>
<dbReference type="VEuPathDB" id="ToxoDB:ETH2_1047600"/>
<evidence type="ECO:0000256" key="8">
    <source>
        <dbReference type="SAM" id="SignalP"/>
    </source>
</evidence>
<dbReference type="GO" id="GO:0003723">
    <property type="term" value="F:RNA binding"/>
    <property type="evidence" value="ECO:0007669"/>
    <property type="project" value="UniProtKB-UniRule"/>
</dbReference>
<comment type="similarity">
    <text evidence="5 6">Belongs to the class I-like SAM-binding methyltransferase superfamily. rRNA adenine N(6)-methyltransferase family.</text>
</comment>
<feature type="region of interest" description="Disordered" evidence="7">
    <location>
        <begin position="156"/>
        <end position="181"/>
    </location>
</feature>
<gene>
    <name evidence="10" type="ORF">ETH_00039565</name>
</gene>
<evidence type="ECO:0000256" key="4">
    <source>
        <dbReference type="ARBA" id="ARBA00022884"/>
    </source>
</evidence>
<dbReference type="InterPro" id="IPR029063">
    <property type="entry name" value="SAM-dependent_MTases_sf"/>
</dbReference>
<feature type="compositionally biased region" description="Gly residues" evidence="7">
    <location>
        <begin position="99"/>
        <end position="113"/>
    </location>
</feature>
<feature type="binding site" evidence="5">
    <location>
        <position position="245"/>
    </location>
    <ligand>
        <name>S-adenosyl-L-methionine</name>
        <dbReference type="ChEBI" id="CHEBI:59789"/>
    </ligand>
</feature>
<keyword evidence="11" id="KW-1185">Reference proteome</keyword>
<sequence length="396" mass="42174">MGPLGGSLLRFWVALGAAAVLPSDVCSSQQQQQQQLPPLPSFLSPTAPLCTGGPSPPLGGPWGPSKRSWGPPSGGPPTQQLLWRSPLGGSPERAPSGAPAGGPSGEGVPGGPHRGPPAGKLGGPPGALRPALRPWDNLEIFPLEEEAPELEAPAATVHGAGGPLRGAPVPLGGPPRAPTARLPRGEFRPKQSLGQNFLADSNICRRIVKAFKAAVAAADLREQQQQQQQQQQQGGSRSSRVVEVGPGTGALTRLLYPLFPDMLAVEIDPRAISLLSQRLPGLQMLHEDVLQVNWPYLAHHMNRLRIVGNLPFYLTSQLLFCLLDCRQYIDLAVVTLQKEVAEVESAVVLVEFRHESDEEILGGVSARDLKKVLFAAFGQRRKMLRQSLKVSSCAGL</sequence>
<evidence type="ECO:0000256" key="6">
    <source>
        <dbReference type="RuleBase" id="RU362106"/>
    </source>
</evidence>
<evidence type="ECO:0000256" key="7">
    <source>
        <dbReference type="SAM" id="MobiDB-lite"/>
    </source>
</evidence>
<dbReference type="EMBL" id="HG677590">
    <property type="protein sequence ID" value="CDJ44761.1"/>
    <property type="molecule type" value="Genomic_DNA"/>
</dbReference>
<organism evidence="10 11">
    <name type="scientific">Eimeria tenella</name>
    <name type="common">Coccidian parasite</name>
    <dbReference type="NCBI Taxonomy" id="5802"/>
    <lineage>
        <taxon>Eukaryota</taxon>
        <taxon>Sar</taxon>
        <taxon>Alveolata</taxon>
        <taxon>Apicomplexa</taxon>
        <taxon>Conoidasida</taxon>
        <taxon>Coccidia</taxon>
        <taxon>Eucoccidiorida</taxon>
        <taxon>Eimeriorina</taxon>
        <taxon>Eimeriidae</taxon>
        <taxon>Eimeria</taxon>
    </lineage>
</organism>
<dbReference type="PANTHER" id="PTHR11727:SF18">
    <property type="entry name" value="RRNA ADENINE N(6)-METHYLTRANSFERASE"/>
    <property type="match status" value="1"/>
</dbReference>
<name>U6L3L5_EIMTE</name>
<dbReference type="SUPFAM" id="SSF53335">
    <property type="entry name" value="S-adenosyl-L-methionine-dependent methyltransferases"/>
    <property type="match status" value="1"/>
</dbReference>
<dbReference type="SMART" id="SM00650">
    <property type="entry name" value="rADc"/>
    <property type="match status" value="1"/>
</dbReference>
<feature type="binding site" evidence="5">
    <location>
        <position position="198"/>
    </location>
    <ligand>
        <name>S-adenosyl-L-methionine</name>
        <dbReference type="ChEBI" id="CHEBI:59789"/>
    </ligand>
</feature>
<proteinExistence type="inferred from homology"/>
<keyword evidence="8" id="KW-0732">Signal</keyword>
<dbReference type="Gene3D" id="3.40.50.150">
    <property type="entry name" value="Vaccinia Virus protein VP39"/>
    <property type="match status" value="1"/>
</dbReference>
<evidence type="ECO:0000259" key="9">
    <source>
        <dbReference type="SMART" id="SM00650"/>
    </source>
</evidence>
<keyword evidence="3 5" id="KW-0949">S-adenosyl-L-methionine</keyword>
<dbReference type="InterPro" id="IPR020596">
    <property type="entry name" value="rRNA_Ade_Mease_Trfase_CS"/>
</dbReference>
<dbReference type="EC" id="2.1.1.-" evidence="6"/>
<evidence type="ECO:0000313" key="10">
    <source>
        <dbReference type="EMBL" id="CDJ44761.1"/>
    </source>
</evidence>
<protein>
    <recommendedName>
        <fullName evidence="6">rRNA adenine N(6)-methyltransferase</fullName>
        <ecNumber evidence="6">2.1.1.-</ecNumber>
    </recommendedName>
</protein>
<dbReference type="RefSeq" id="XP_013235509.1">
    <property type="nucleotide sequence ID" value="XM_013380055.1"/>
</dbReference>
<dbReference type="PROSITE" id="PS01131">
    <property type="entry name" value="RRNA_A_DIMETH"/>
    <property type="match status" value="1"/>
</dbReference>
<reference evidence="10" key="1">
    <citation type="submission" date="2013-10" db="EMBL/GenBank/DDBJ databases">
        <title>Genomic analysis of the causative agents of coccidiosis in chickens.</title>
        <authorList>
            <person name="Reid A.J."/>
            <person name="Blake D."/>
            <person name="Billington K."/>
            <person name="Browne H."/>
            <person name="Dunn M."/>
            <person name="Hung S."/>
            <person name="Kawahara F."/>
            <person name="Miranda-Saavedra D."/>
            <person name="Mourier T."/>
            <person name="Nagra H."/>
            <person name="Otto T.D."/>
            <person name="Rawlings N."/>
            <person name="Sanchez A."/>
            <person name="Sanders M."/>
            <person name="Subramaniam C."/>
            <person name="Tay Y."/>
            <person name="Dear P."/>
            <person name="Doerig C."/>
            <person name="Gruber A."/>
            <person name="Parkinson J."/>
            <person name="Shirley M."/>
            <person name="Wan K.L."/>
            <person name="Berriman M."/>
            <person name="Tomley F."/>
            <person name="Pain A."/>
        </authorList>
    </citation>
    <scope>NUCLEOTIDE SEQUENCE [LARGE SCALE GENOMIC DNA]</scope>
    <source>
        <strain evidence="10">Houghton</strain>
    </source>
</reference>
<feature type="compositionally biased region" description="Low complexity" evidence="7">
    <location>
        <begin position="27"/>
        <end position="45"/>
    </location>
</feature>
<feature type="compositionally biased region" description="Low complexity" evidence="7">
    <location>
        <begin position="88"/>
        <end position="98"/>
    </location>
</feature>
<keyword evidence="6" id="KW-0698">rRNA processing</keyword>
<feature type="domain" description="Ribosomal RNA adenine methylase transferase N-terminal" evidence="9">
    <location>
        <begin position="210"/>
        <end position="354"/>
    </location>
</feature>